<organism evidence="4 5">
    <name type="scientific">Pseudorhodobacter antarcticus</name>
    <dbReference type="NCBI Taxonomy" id="1077947"/>
    <lineage>
        <taxon>Bacteria</taxon>
        <taxon>Pseudomonadati</taxon>
        <taxon>Pseudomonadota</taxon>
        <taxon>Alphaproteobacteria</taxon>
        <taxon>Rhodobacterales</taxon>
        <taxon>Paracoccaceae</taxon>
        <taxon>Pseudorhodobacter</taxon>
    </lineage>
</organism>
<evidence type="ECO:0000256" key="1">
    <source>
        <dbReference type="ARBA" id="ARBA00022729"/>
    </source>
</evidence>
<evidence type="ECO:0000256" key="2">
    <source>
        <dbReference type="SAM" id="SignalP"/>
    </source>
</evidence>
<feature type="signal peptide" evidence="2">
    <location>
        <begin position="1"/>
        <end position="22"/>
    </location>
</feature>
<dbReference type="STRING" id="1077947.SAMN05216227_101919"/>
<name>A0A1H8I5W2_9RHOB</name>
<evidence type="ECO:0000313" key="5">
    <source>
        <dbReference type="Proteomes" id="UP000183002"/>
    </source>
</evidence>
<sequence>MKRLQILVLTALLPLMAHTAAAQEEPLVVLDAAGVTLSEFLWLKRPVVVFADSPNDPSVATQLEYLAQRPGQLAERDVVVIVDTNPAAKGSIRTTLRPRGFSLVLMDKDGGVEIRKPRPWDVREITRAIDKFPLTRQEALERFPAGR</sequence>
<reference evidence="4 5" key="1">
    <citation type="submission" date="2016-10" db="EMBL/GenBank/DDBJ databases">
        <authorList>
            <person name="de Groot N.N."/>
        </authorList>
    </citation>
    <scope>NUCLEOTIDE SEQUENCE [LARGE SCALE GENOMIC DNA]</scope>
    <source>
        <strain evidence="4 5">CGMCC 1.10836</strain>
    </source>
</reference>
<feature type="chain" id="PRO_5010190938" description="DUF4174 domain-containing protein" evidence="2">
    <location>
        <begin position="23"/>
        <end position="147"/>
    </location>
</feature>
<feature type="domain" description="DUF4174" evidence="3">
    <location>
        <begin position="37"/>
        <end position="138"/>
    </location>
</feature>
<evidence type="ECO:0000313" key="4">
    <source>
        <dbReference type="EMBL" id="SEN63691.1"/>
    </source>
</evidence>
<proteinExistence type="predicted"/>
<evidence type="ECO:0000259" key="3">
    <source>
        <dbReference type="Pfam" id="PF13778"/>
    </source>
</evidence>
<keyword evidence="5" id="KW-1185">Reference proteome</keyword>
<accession>A0A1H8I5W2</accession>
<dbReference type="Pfam" id="PF13778">
    <property type="entry name" value="DUF4174"/>
    <property type="match status" value="1"/>
</dbReference>
<keyword evidence="1 2" id="KW-0732">Signal</keyword>
<dbReference type="RefSeq" id="WP_050518673.1">
    <property type="nucleotide sequence ID" value="NZ_FOCO01000019.1"/>
</dbReference>
<dbReference type="EMBL" id="FOCO01000019">
    <property type="protein sequence ID" value="SEN63691.1"/>
    <property type="molecule type" value="Genomic_DNA"/>
</dbReference>
<dbReference type="Proteomes" id="UP000183002">
    <property type="component" value="Unassembled WGS sequence"/>
</dbReference>
<protein>
    <recommendedName>
        <fullName evidence="3">DUF4174 domain-containing protein</fullName>
    </recommendedName>
</protein>
<gene>
    <name evidence="4" type="ORF">SAMN05216227_101919</name>
</gene>
<dbReference type="AlphaFoldDB" id="A0A1H8I5W2"/>
<dbReference type="OrthoDB" id="7362103at2"/>
<dbReference type="InterPro" id="IPR025232">
    <property type="entry name" value="DUF4174"/>
</dbReference>